<evidence type="ECO:0000313" key="2">
    <source>
        <dbReference type="EMBL" id="PGF36146.1"/>
    </source>
</evidence>
<proteinExistence type="predicted"/>
<reference evidence="2 3" key="1">
    <citation type="submission" date="2017-02" db="EMBL/GenBank/DDBJ databases">
        <title>Prevalence of linear plasmids in Cutibacterium acnes isolates obtained from cancerous prostatic tissue.</title>
        <authorList>
            <person name="Davidsson S."/>
            <person name="Bruggemann H."/>
        </authorList>
    </citation>
    <scope>NUCLEOTIDE SEQUENCE [LARGE SCALE GENOMIC DNA]</scope>
    <source>
        <strain evidence="2 3">11-78</strain>
    </source>
</reference>
<dbReference type="Proteomes" id="UP000256621">
    <property type="component" value="Chromosome"/>
</dbReference>
<gene>
    <name evidence="2" type="ORF">B1B09_00340</name>
    <name evidence="1" type="ORF">DXN06_04580</name>
</gene>
<dbReference type="EMBL" id="MVCE01000001">
    <property type="protein sequence ID" value="PGF36146.1"/>
    <property type="molecule type" value="Genomic_DNA"/>
</dbReference>
<dbReference type="RefSeq" id="WP_002519195.1">
    <property type="nucleotide sequence ID" value="NZ_AP019664.1"/>
</dbReference>
<reference evidence="1 4" key="2">
    <citation type="submission" date="2018-08" db="EMBL/GenBank/DDBJ databases">
        <title>Genome sequencing of Cutibacterium acnes KCOM 1315.</title>
        <authorList>
            <person name="Kook J.-K."/>
            <person name="Park S.-N."/>
            <person name="Lim Y.K."/>
        </authorList>
    </citation>
    <scope>NUCLEOTIDE SEQUENCE [LARGE SCALE GENOMIC DNA]</scope>
    <source>
        <strain evidence="1 4">KCOM 1315</strain>
    </source>
</reference>
<dbReference type="AlphaFoldDB" id="A0A2B7J1I3"/>
<evidence type="ECO:0000313" key="3">
    <source>
        <dbReference type="Proteomes" id="UP000226191"/>
    </source>
</evidence>
<name>A0A2B7J1I3_CUTAC</name>
<dbReference type="Proteomes" id="UP000226191">
    <property type="component" value="Unassembled WGS sequence"/>
</dbReference>
<dbReference type="EMBL" id="CP031442">
    <property type="protein sequence ID" value="AXM06499.1"/>
    <property type="molecule type" value="Genomic_DNA"/>
</dbReference>
<evidence type="ECO:0000313" key="4">
    <source>
        <dbReference type="Proteomes" id="UP000256621"/>
    </source>
</evidence>
<dbReference type="GeneID" id="92856598"/>
<protein>
    <submittedName>
        <fullName evidence="2">Uncharacterized protein</fullName>
    </submittedName>
</protein>
<evidence type="ECO:0000313" key="1">
    <source>
        <dbReference type="EMBL" id="AXM06499.1"/>
    </source>
</evidence>
<organism evidence="2 3">
    <name type="scientific">Cutibacterium acnes</name>
    <name type="common">Propionibacterium acnes</name>
    <dbReference type="NCBI Taxonomy" id="1747"/>
    <lineage>
        <taxon>Bacteria</taxon>
        <taxon>Bacillati</taxon>
        <taxon>Actinomycetota</taxon>
        <taxon>Actinomycetes</taxon>
        <taxon>Propionibacteriales</taxon>
        <taxon>Propionibacteriaceae</taxon>
        <taxon>Cutibacterium</taxon>
    </lineage>
</organism>
<sequence>MLKLQYGAIAGCLTEAKASRCEKCRMASGVKQGEPSAGNTVHRGAVPNDLISAAIVAADFDDLELYRLDIAMHESSSRRNTVPAHCVQVTTS</sequence>
<accession>A0A2B7J1I3</accession>